<dbReference type="InterPro" id="IPR003598">
    <property type="entry name" value="Ig_sub2"/>
</dbReference>
<dbReference type="EMBL" id="CAXITT010000061">
    <property type="protein sequence ID" value="CAL1530037.1"/>
    <property type="molecule type" value="Genomic_DNA"/>
</dbReference>
<organism evidence="3 4">
    <name type="scientific">Lymnaea stagnalis</name>
    <name type="common">Great pond snail</name>
    <name type="synonym">Helix stagnalis</name>
    <dbReference type="NCBI Taxonomy" id="6523"/>
    <lineage>
        <taxon>Eukaryota</taxon>
        <taxon>Metazoa</taxon>
        <taxon>Spiralia</taxon>
        <taxon>Lophotrochozoa</taxon>
        <taxon>Mollusca</taxon>
        <taxon>Gastropoda</taxon>
        <taxon>Heterobranchia</taxon>
        <taxon>Euthyneura</taxon>
        <taxon>Panpulmonata</taxon>
        <taxon>Hygrophila</taxon>
        <taxon>Lymnaeoidea</taxon>
        <taxon>Lymnaeidae</taxon>
        <taxon>Lymnaea</taxon>
    </lineage>
</organism>
<dbReference type="Pfam" id="PF07679">
    <property type="entry name" value="I-set"/>
    <property type="match status" value="1"/>
</dbReference>
<dbReference type="GO" id="GO:0050808">
    <property type="term" value="P:synapse organization"/>
    <property type="evidence" value="ECO:0007669"/>
    <property type="project" value="TreeGrafter"/>
</dbReference>
<feature type="domain" description="Ig-like" evidence="2">
    <location>
        <begin position="23"/>
        <end position="116"/>
    </location>
</feature>
<dbReference type="GO" id="GO:0008046">
    <property type="term" value="F:axon guidance receptor activity"/>
    <property type="evidence" value="ECO:0007669"/>
    <property type="project" value="TreeGrafter"/>
</dbReference>
<dbReference type="InterPro" id="IPR003599">
    <property type="entry name" value="Ig_sub"/>
</dbReference>
<dbReference type="Proteomes" id="UP001497497">
    <property type="component" value="Unassembled WGS sequence"/>
</dbReference>
<dbReference type="AlphaFoldDB" id="A0AAV2H8M0"/>
<dbReference type="InterPro" id="IPR013783">
    <property type="entry name" value="Ig-like_fold"/>
</dbReference>
<keyword evidence="4" id="KW-1185">Reference proteome</keyword>
<dbReference type="GO" id="GO:0043025">
    <property type="term" value="C:neuronal cell body"/>
    <property type="evidence" value="ECO:0007669"/>
    <property type="project" value="TreeGrafter"/>
</dbReference>
<gene>
    <name evidence="3" type="ORF">GSLYS_00004170001</name>
</gene>
<dbReference type="InterPro" id="IPR036179">
    <property type="entry name" value="Ig-like_dom_sf"/>
</dbReference>
<feature type="domain" description="Ig-like" evidence="2">
    <location>
        <begin position="139"/>
        <end position="217"/>
    </location>
</feature>
<feature type="domain" description="Ig-like" evidence="2">
    <location>
        <begin position="234"/>
        <end position="336"/>
    </location>
</feature>
<feature type="chain" id="PRO_5043460975" description="Ig-like domain-containing protein" evidence="1">
    <location>
        <begin position="21"/>
        <end position="378"/>
    </location>
</feature>
<accession>A0AAV2H8M0</accession>
<sequence>MAFLGTVLITALSLACYVSAQQPEIVDEIWPEVQPIGRTGRINCTVARLGENTVTWYHEQYSQTISVGETIEVKNDILGGLRKYEVQIRRTVDRVTYMLVIRRLRQQDAGNYTCTVRIQSVSDNQWPRKRGSLIVQVAPTIRAGDTTAVLQVNRGENSSLQCAATGIPYPNITWTRSDGGLLPVIPNPVAQYRSPQLPLVNVDIQHMGVYRCVADNNIKPPAEHLAEVLVFHAPKTRVVQDSVGQAQNRRFHAKIECIVQGHPEPTVTWERVVNTGRVRITDDDKFDINKQTTDNQNLKAMEQWYTMKIKNVQANDYTTYFCIAENNFGKSNSTIVLFETTECQGPNCPSLPPSSSPSFILTLMTTLLVTMVHVLVHL</sequence>
<dbReference type="SMART" id="SM00409">
    <property type="entry name" value="IG"/>
    <property type="match status" value="3"/>
</dbReference>
<dbReference type="GO" id="GO:0030424">
    <property type="term" value="C:axon"/>
    <property type="evidence" value="ECO:0007669"/>
    <property type="project" value="TreeGrafter"/>
</dbReference>
<protein>
    <recommendedName>
        <fullName evidence="2">Ig-like domain-containing protein</fullName>
    </recommendedName>
</protein>
<reference evidence="3 4" key="1">
    <citation type="submission" date="2024-04" db="EMBL/GenBank/DDBJ databases">
        <authorList>
            <consortium name="Genoscope - CEA"/>
            <person name="William W."/>
        </authorList>
    </citation>
    <scope>NUCLEOTIDE SEQUENCE [LARGE SCALE GENOMIC DNA]</scope>
</reference>
<evidence type="ECO:0000259" key="2">
    <source>
        <dbReference type="PROSITE" id="PS50835"/>
    </source>
</evidence>
<evidence type="ECO:0000313" key="4">
    <source>
        <dbReference type="Proteomes" id="UP001497497"/>
    </source>
</evidence>
<dbReference type="GO" id="GO:0005886">
    <property type="term" value="C:plasma membrane"/>
    <property type="evidence" value="ECO:0007669"/>
    <property type="project" value="TreeGrafter"/>
</dbReference>
<dbReference type="Gene3D" id="2.60.40.10">
    <property type="entry name" value="Immunoglobulins"/>
    <property type="match status" value="3"/>
</dbReference>
<dbReference type="SMART" id="SM00408">
    <property type="entry name" value="IGc2"/>
    <property type="match status" value="3"/>
</dbReference>
<comment type="caution">
    <text evidence="3">The sequence shown here is derived from an EMBL/GenBank/DDBJ whole genome shotgun (WGS) entry which is preliminary data.</text>
</comment>
<dbReference type="PROSITE" id="PS50835">
    <property type="entry name" value="IG_LIKE"/>
    <property type="match status" value="3"/>
</dbReference>
<proteinExistence type="predicted"/>
<dbReference type="PANTHER" id="PTHR45080:SF33">
    <property type="entry name" value="IG-LIKE DOMAIN-CONTAINING PROTEIN"/>
    <property type="match status" value="1"/>
</dbReference>
<dbReference type="InterPro" id="IPR050958">
    <property type="entry name" value="Cell_Adh-Cytoskel_Orgn"/>
</dbReference>
<dbReference type="InterPro" id="IPR007110">
    <property type="entry name" value="Ig-like_dom"/>
</dbReference>
<dbReference type="InterPro" id="IPR013098">
    <property type="entry name" value="Ig_I-set"/>
</dbReference>
<keyword evidence="1" id="KW-0732">Signal</keyword>
<dbReference type="SUPFAM" id="SSF48726">
    <property type="entry name" value="Immunoglobulin"/>
    <property type="match status" value="3"/>
</dbReference>
<dbReference type="GO" id="GO:0007156">
    <property type="term" value="P:homophilic cell adhesion via plasma membrane adhesion molecules"/>
    <property type="evidence" value="ECO:0007669"/>
    <property type="project" value="TreeGrafter"/>
</dbReference>
<dbReference type="Pfam" id="PF13927">
    <property type="entry name" value="Ig_3"/>
    <property type="match status" value="2"/>
</dbReference>
<evidence type="ECO:0000313" key="3">
    <source>
        <dbReference type="EMBL" id="CAL1530037.1"/>
    </source>
</evidence>
<evidence type="ECO:0000256" key="1">
    <source>
        <dbReference type="SAM" id="SignalP"/>
    </source>
</evidence>
<feature type="signal peptide" evidence="1">
    <location>
        <begin position="1"/>
        <end position="20"/>
    </location>
</feature>
<dbReference type="PANTHER" id="PTHR45080">
    <property type="entry name" value="CONTACTIN 5"/>
    <property type="match status" value="1"/>
</dbReference>
<name>A0AAV2H8M0_LYMST</name>